<protein>
    <recommendedName>
        <fullName evidence="2">DUF1254 domain-containing protein</fullName>
    </recommendedName>
</protein>
<dbReference type="Proteomes" id="UP000279760">
    <property type="component" value="Chromosome 2"/>
</dbReference>
<dbReference type="SUPFAM" id="SSF160935">
    <property type="entry name" value="VPA0735-like"/>
    <property type="match status" value="1"/>
</dbReference>
<evidence type="ECO:0000256" key="1">
    <source>
        <dbReference type="SAM" id="SignalP"/>
    </source>
</evidence>
<dbReference type="Pfam" id="PF06863">
    <property type="entry name" value="DUF1254"/>
    <property type="match status" value="1"/>
</dbReference>
<organism evidence="3 4">
    <name type="scientific">Vibrio mediterranei</name>
    <dbReference type="NCBI Taxonomy" id="689"/>
    <lineage>
        <taxon>Bacteria</taxon>
        <taxon>Pseudomonadati</taxon>
        <taxon>Pseudomonadota</taxon>
        <taxon>Gammaproteobacteria</taxon>
        <taxon>Vibrionales</taxon>
        <taxon>Vibrionaceae</taxon>
        <taxon>Vibrio</taxon>
    </lineage>
</organism>
<feature type="chain" id="PRO_5017973665" description="DUF1254 domain-containing protein" evidence="1">
    <location>
        <begin position="22"/>
        <end position="340"/>
    </location>
</feature>
<dbReference type="AlphaFoldDB" id="A0A3G4VIE4"/>
<evidence type="ECO:0000313" key="3">
    <source>
        <dbReference type="EMBL" id="AYV24135.1"/>
    </source>
</evidence>
<gene>
    <name evidence="3" type="ORF">ECB94_22980</name>
</gene>
<sequence>MILKKTLLATSVISLSFVLSACGTTTANNDSNEFIKVTEQNYAFAETARNYRNWAALGANQHITHMRNLPPRGKAAPTVQMNDDTLYSVAIVEAQNGFVTFDIPQSDVYMAVQVVNEGGHGEHYVVGEGSYTTKVETDYAFLIYRTGTEKGLDAARAAQDRITTDQLKFGTYQVKNYDFDEVEAWTSKLTAETQGKVFAYTFPRSSSDITDLHQWNLENANGWGGSSPEVNVANLYTNSVMLKANQCQTTTFESPDSKYFTSVTPYDKNRYLIDGANHVSSNNWQKNANGSVTVSFNCGQEAINNIDTNGQNFSFTVRYYGVNQKVLDGKITPEKTVVKS</sequence>
<dbReference type="InterPro" id="IPR010679">
    <property type="entry name" value="DUF1254"/>
</dbReference>
<feature type="signal peptide" evidence="1">
    <location>
        <begin position="1"/>
        <end position="21"/>
    </location>
</feature>
<dbReference type="PROSITE" id="PS51257">
    <property type="entry name" value="PROKAR_LIPOPROTEIN"/>
    <property type="match status" value="1"/>
</dbReference>
<evidence type="ECO:0000313" key="4">
    <source>
        <dbReference type="Proteomes" id="UP000279760"/>
    </source>
</evidence>
<reference evidence="3 4" key="1">
    <citation type="submission" date="2018-11" db="EMBL/GenBank/DDBJ databases">
        <title>Complete Genome Sequence of Vbrio mediterranei 117-T6: a Potential Pathogen Bacteria Isolated from the Conchocelis of Pyropia.</title>
        <authorList>
            <person name="Liu Q."/>
        </authorList>
    </citation>
    <scope>NUCLEOTIDE SEQUENCE [LARGE SCALE GENOMIC DNA]</scope>
    <source>
        <strain evidence="3 4">117-T6</strain>
    </source>
</reference>
<dbReference type="Gene3D" id="2.60.120.1600">
    <property type="match status" value="1"/>
</dbReference>
<feature type="domain" description="DUF1254" evidence="2">
    <location>
        <begin position="62"/>
        <end position="163"/>
    </location>
</feature>
<accession>A0A3G4VIE4</accession>
<keyword evidence="1" id="KW-0732">Signal</keyword>
<dbReference type="EMBL" id="CP033578">
    <property type="protein sequence ID" value="AYV24135.1"/>
    <property type="molecule type" value="Genomic_DNA"/>
</dbReference>
<proteinExistence type="predicted"/>
<dbReference type="RefSeq" id="WP_124941790.1">
    <property type="nucleotide sequence ID" value="NZ_CP033578.1"/>
</dbReference>
<evidence type="ECO:0000259" key="2">
    <source>
        <dbReference type="Pfam" id="PF06863"/>
    </source>
</evidence>
<name>A0A3G4VIE4_9VIBR</name>